<dbReference type="InterPro" id="IPR041624">
    <property type="entry name" value="RGI_lyase"/>
</dbReference>
<dbReference type="OrthoDB" id="9802318at2"/>
<organism evidence="2 3">
    <name type="scientific">Pontibacter qinzhouensis</name>
    <dbReference type="NCBI Taxonomy" id="2603253"/>
    <lineage>
        <taxon>Bacteria</taxon>
        <taxon>Pseudomonadati</taxon>
        <taxon>Bacteroidota</taxon>
        <taxon>Cytophagia</taxon>
        <taxon>Cytophagales</taxon>
        <taxon>Hymenobacteraceae</taxon>
        <taxon>Pontibacter</taxon>
    </lineage>
</organism>
<name>A0A5C8JE31_9BACT</name>
<dbReference type="SUPFAM" id="SSF69318">
    <property type="entry name" value="Integrin alpha N-terminal domain"/>
    <property type="match status" value="1"/>
</dbReference>
<proteinExistence type="predicted"/>
<sequence>MKTKLLNPLAGTPFGKEPNFLEEKPTTHLRPHRSFLTNRIGLLLLLLFTVTSVYAQRQMENLGRGVVAVRSSPSQVFISWRMLGTDPADIAFNLYRGETKLNDTPLTEGTNYTDEISTNESYTVRPVVNGVEQESSAPATVWGQAHLRIPLQRPAGGTTPDGVSYTYSPNDCSVGDLDGDGEYEIIVKWDPSNAKDNSQAGYTGNVYLDAYKMNGTHLWRIDLGKNIRAGAHYTQFIVYDLDGDGKAELACKTADGTIDGAGTVIGDPSVDYRNSGGYILHGPEFLTVFNGQTGAAMATADYVPGRGNVASWGDNYGNRVDRFLAGVGYFDGQRPSLLFSRGYYTRSVLAAWDWRNGQLTQRWVFDSDAPGNNAYAGQGNHSLSINDVDGDGKDEVVFGSMAIDDDGTGLYTTGLGHGDAQHVGDLDPDRPGLESWSAHESESSYNGHGLWMRDAGTGEKLWGIPTTGDIGRAMTADIDPRYKGNEAWGPRGGLYTAQGVEISSARPGSMNFGNWWDGDLQRELLDGTVIDKWNYTSSTQVNILSAHNFGAERNNSTKANPSLSADILGDWREEVIYRHSNNSELLVFTTTIPSTHRFYTFMHDPQYRVSVAWQNVAYNQPPHTSFYVGEDMAAPPKPAIALAENAGPAQPAIYLTARGGHSKVFLGWSGNNFVPSSLEIYRSTSPDLAGSTLVATLAGTVKSFTDEGLSNGTVYYYQIKGTDAAGEEVNSAVASATPAPVVLPPLPASVELFAAPGDGKVDLTWQIKNVDIRQIEIYRDTDSNPSGRSRVGIVSATTTSFTDLTVINGTPYWYWLKIIAVDGSTPGSNAAQATPEGVVTPPPAKSVVLAAQGTDGMVDLSWTVENIDAITALEVFRDTDADPAGRTRIASLPGNATTYTDISAENGVTYWYWIKITDATSVTNSNAAEATPMPLDGIYTITALHSAMALDINKSCSNNTNGNANVVQRAPGATQNQQWKLSSAGDGYYIITSVNCGQSLGVKAQSPNAEGANIMQWSYGGQANQQWQFIRLSNGSYNIVNKLSGRSITVEAGSLNDKANVKQFQYTEGQHQQFSLSPVLSGSASASAKGLMDRSISTVIYPNPTSEAFLIETAGAFEYSISDQVGRVVEKGSGEGSVKAGANLKRGVYIINVLVDDERQHYTLIKN</sequence>
<dbReference type="InterPro" id="IPR034641">
    <property type="entry name" value="RGL11"/>
</dbReference>
<dbReference type="InterPro" id="IPR000772">
    <property type="entry name" value="Ricin_B_lectin"/>
</dbReference>
<dbReference type="InterPro" id="IPR049366">
    <property type="entry name" value="RGL11_C"/>
</dbReference>
<dbReference type="PANTHER" id="PTHR43118">
    <property type="entry name" value="RHAMNOGALACTURONAN LYASE (EUROFUNG)"/>
    <property type="match status" value="1"/>
</dbReference>
<gene>
    <name evidence="2" type="ORF">FVR03_17085</name>
</gene>
<evidence type="ECO:0000313" key="3">
    <source>
        <dbReference type="Proteomes" id="UP000321926"/>
    </source>
</evidence>
<dbReference type="InterPro" id="IPR026444">
    <property type="entry name" value="Secre_tail"/>
</dbReference>
<dbReference type="Proteomes" id="UP000321926">
    <property type="component" value="Unassembled WGS sequence"/>
</dbReference>
<dbReference type="PROSITE" id="PS50231">
    <property type="entry name" value="RICIN_B_LECTIN"/>
    <property type="match status" value="1"/>
</dbReference>
<dbReference type="SMART" id="SM00458">
    <property type="entry name" value="RICIN"/>
    <property type="match status" value="1"/>
</dbReference>
<keyword evidence="3" id="KW-1185">Reference proteome</keyword>
<dbReference type="Gene3D" id="2.80.10.50">
    <property type="match status" value="1"/>
</dbReference>
<comment type="caution">
    <text evidence="2">The sequence shown here is derived from an EMBL/GenBank/DDBJ whole genome shotgun (WGS) entry which is preliminary data.</text>
</comment>
<dbReference type="Pfam" id="PF18370">
    <property type="entry name" value="RGI_lyase"/>
    <property type="match status" value="1"/>
</dbReference>
<dbReference type="CDD" id="cd00161">
    <property type="entry name" value="beta-trefoil_Ricin-like"/>
    <property type="match status" value="1"/>
</dbReference>
<dbReference type="InterPro" id="IPR013783">
    <property type="entry name" value="Ig-like_fold"/>
</dbReference>
<dbReference type="EMBL" id="VRTY01000073">
    <property type="protein sequence ID" value="TXK36695.1"/>
    <property type="molecule type" value="Genomic_DNA"/>
</dbReference>
<dbReference type="PANTHER" id="PTHR43118:SF1">
    <property type="entry name" value="RHAMNOGALACTURONAN LYASE (EUROFUNG)"/>
    <property type="match status" value="1"/>
</dbReference>
<dbReference type="AlphaFoldDB" id="A0A5C8JE31"/>
<reference evidence="2 3" key="1">
    <citation type="submission" date="2019-08" db="EMBL/GenBank/DDBJ databases">
        <authorList>
            <person name="Shi S."/>
        </authorList>
    </citation>
    <scope>NUCLEOTIDE SEQUENCE [LARGE SCALE GENOMIC DNA]</scope>
    <source>
        <strain evidence="2 3">GY10130</strain>
    </source>
</reference>
<dbReference type="Pfam" id="PF21348">
    <property type="entry name" value="RGL11_C"/>
    <property type="match status" value="1"/>
</dbReference>
<dbReference type="SUPFAM" id="SSF50370">
    <property type="entry name" value="Ricin B-like lectins"/>
    <property type="match status" value="1"/>
</dbReference>
<evidence type="ECO:0000313" key="2">
    <source>
        <dbReference type="EMBL" id="TXK36695.1"/>
    </source>
</evidence>
<dbReference type="SUPFAM" id="SSF49265">
    <property type="entry name" value="Fibronectin type III"/>
    <property type="match status" value="1"/>
</dbReference>
<dbReference type="InterPro" id="IPR036116">
    <property type="entry name" value="FN3_sf"/>
</dbReference>
<feature type="domain" description="Ricin B lectin" evidence="1">
    <location>
        <begin position="936"/>
        <end position="1077"/>
    </location>
</feature>
<dbReference type="RefSeq" id="WP_147922979.1">
    <property type="nucleotide sequence ID" value="NZ_VRTY01000073.1"/>
</dbReference>
<protein>
    <submittedName>
        <fullName evidence="2">T9SS type A sorting domain-containing protein</fullName>
    </submittedName>
</protein>
<dbReference type="Gene3D" id="2.60.40.10">
    <property type="entry name" value="Immunoglobulins"/>
    <property type="match status" value="4"/>
</dbReference>
<evidence type="ECO:0000259" key="1">
    <source>
        <dbReference type="SMART" id="SM00458"/>
    </source>
</evidence>
<accession>A0A5C8JE31</accession>
<dbReference type="CDD" id="cd10318">
    <property type="entry name" value="RGL11"/>
    <property type="match status" value="1"/>
</dbReference>
<dbReference type="NCBIfam" id="TIGR04183">
    <property type="entry name" value="Por_Secre_tail"/>
    <property type="match status" value="1"/>
</dbReference>
<dbReference type="InterPro" id="IPR035992">
    <property type="entry name" value="Ricin_B-like_lectins"/>
</dbReference>
<dbReference type="Pfam" id="PF14200">
    <property type="entry name" value="RicinB_lectin_2"/>
    <property type="match status" value="2"/>
</dbReference>
<dbReference type="InterPro" id="IPR028994">
    <property type="entry name" value="Integrin_alpha_N"/>
</dbReference>